<proteinExistence type="predicted"/>
<dbReference type="AlphaFoldDB" id="X1VXJ2"/>
<sequence>EFALEQIDNAVEYAKSSPYPEPLDALTNVYFEGGK</sequence>
<reference evidence="1" key="1">
    <citation type="journal article" date="2014" name="Front. Microbiol.">
        <title>High frequency of phylogenetically diverse reductive dehalogenase-homologous genes in deep subseafloor sedimentary metagenomes.</title>
        <authorList>
            <person name="Kawai M."/>
            <person name="Futagami T."/>
            <person name="Toyoda A."/>
            <person name="Takaki Y."/>
            <person name="Nishi S."/>
            <person name="Hori S."/>
            <person name="Arai W."/>
            <person name="Tsubouchi T."/>
            <person name="Morono Y."/>
            <person name="Uchiyama I."/>
            <person name="Ito T."/>
            <person name="Fujiyama A."/>
            <person name="Inagaki F."/>
            <person name="Takami H."/>
        </authorList>
    </citation>
    <scope>NUCLEOTIDE SEQUENCE</scope>
    <source>
        <strain evidence="1">Expedition CK06-06</strain>
    </source>
</reference>
<name>X1VXJ2_9ZZZZ</name>
<evidence type="ECO:0008006" key="2">
    <source>
        <dbReference type="Google" id="ProtNLM"/>
    </source>
</evidence>
<gene>
    <name evidence="1" type="ORF">S12H4_55920</name>
</gene>
<evidence type="ECO:0000313" key="1">
    <source>
        <dbReference type="EMBL" id="GAJ23756.1"/>
    </source>
</evidence>
<dbReference type="EMBL" id="BARW01035928">
    <property type="protein sequence ID" value="GAJ23756.1"/>
    <property type="molecule type" value="Genomic_DNA"/>
</dbReference>
<feature type="non-terminal residue" evidence="1">
    <location>
        <position position="1"/>
    </location>
</feature>
<comment type="caution">
    <text evidence="1">The sequence shown here is derived from an EMBL/GenBank/DDBJ whole genome shotgun (WGS) entry which is preliminary data.</text>
</comment>
<protein>
    <recommendedName>
        <fullName evidence="2">Pyruvate dehydrogenase (Acetyl-transferring) E1 component subunit alpha</fullName>
    </recommendedName>
</protein>
<accession>X1VXJ2</accession>
<organism evidence="1">
    <name type="scientific">marine sediment metagenome</name>
    <dbReference type="NCBI Taxonomy" id="412755"/>
    <lineage>
        <taxon>unclassified sequences</taxon>
        <taxon>metagenomes</taxon>
        <taxon>ecological metagenomes</taxon>
    </lineage>
</organism>